<sequence>MAYNRIIRPIFHGDGMRRMTPPRRGALAALIRFHLPRSGTVSRGQRAWRPPENDDSVAAQPARSHGFTHGGHPLTCDFSRGVRVSRTETRRNRPRALALRRGAPHRPRASERPCGSPIFHRDGVVPSVGALHWTVVAAREAHRAETC</sequence>
<evidence type="ECO:0000256" key="1">
    <source>
        <dbReference type="SAM" id="MobiDB-lite"/>
    </source>
</evidence>
<organism evidence="2 3">
    <name type="scientific">Oryza meyeriana var. granulata</name>
    <dbReference type="NCBI Taxonomy" id="110450"/>
    <lineage>
        <taxon>Eukaryota</taxon>
        <taxon>Viridiplantae</taxon>
        <taxon>Streptophyta</taxon>
        <taxon>Embryophyta</taxon>
        <taxon>Tracheophyta</taxon>
        <taxon>Spermatophyta</taxon>
        <taxon>Magnoliopsida</taxon>
        <taxon>Liliopsida</taxon>
        <taxon>Poales</taxon>
        <taxon>Poaceae</taxon>
        <taxon>BOP clade</taxon>
        <taxon>Oryzoideae</taxon>
        <taxon>Oryzeae</taxon>
        <taxon>Oryzinae</taxon>
        <taxon>Oryza</taxon>
        <taxon>Oryza meyeriana</taxon>
    </lineage>
</organism>
<comment type="caution">
    <text evidence="2">The sequence shown here is derived from an EMBL/GenBank/DDBJ whole genome shotgun (WGS) entry which is preliminary data.</text>
</comment>
<reference evidence="2 3" key="1">
    <citation type="submission" date="2019-11" db="EMBL/GenBank/DDBJ databases">
        <title>Whole genome sequence of Oryza granulata.</title>
        <authorList>
            <person name="Li W."/>
        </authorList>
    </citation>
    <scope>NUCLEOTIDE SEQUENCE [LARGE SCALE GENOMIC DNA]</scope>
    <source>
        <strain evidence="3">cv. Menghai</strain>
        <tissue evidence="2">Leaf</tissue>
    </source>
</reference>
<dbReference type="Proteomes" id="UP000479710">
    <property type="component" value="Unassembled WGS sequence"/>
</dbReference>
<dbReference type="AlphaFoldDB" id="A0A6G1C1L6"/>
<evidence type="ECO:0000313" key="3">
    <source>
        <dbReference type="Proteomes" id="UP000479710"/>
    </source>
</evidence>
<accession>A0A6G1C1L6</accession>
<dbReference type="EMBL" id="SPHZ02000011">
    <property type="protein sequence ID" value="KAF0894016.1"/>
    <property type="molecule type" value="Genomic_DNA"/>
</dbReference>
<feature type="region of interest" description="Disordered" evidence="1">
    <location>
        <begin position="41"/>
        <end position="74"/>
    </location>
</feature>
<proteinExistence type="predicted"/>
<keyword evidence="3" id="KW-1185">Reference proteome</keyword>
<protein>
    <submittedName>
        <fullName evidence="2">Uncharacterized protein</fullName>
    </submittedName>
</protein>
<evidence type="ECO:0000313" key="2">
    <source>
        <dbReference type="EMBL" id="KAF0894016.1"/>
    </source>
</evidence>
<name>A0A6G1C1L6_9ORYZ</name>
<gene>
    <name evidence="2" type="ORF">E2562_033800</name>
</gene>